<gene>
    <name evidence="2" type="ORF">SPARVUS_LOCUS8428124</name>
</gene>
<dbReference type="EMBL" id="CATNWA010014822">
    <property type="protein sequence ID" value="CAI9576319.1"/>
    <property type="molecule type" value="Genomic_DNA"/>
</dbReference>
<evidence type="ECO:0000313" key="2">
    <source>
        <dbReference type="EMBL" id="CAI9576319.1"/>
    </source>
</evidence>
<comment type="caution">
    <text evidence="2">The sequence shown here is derived from an EMBL/GenBank/DDBJ whole genome shotgun (WGS) entry which is preliminary data.</text>
</comment>
<evidence type="ECO:0000313" key="3">
    <source>
        <dbReference type="Proteomes" id="UP001162483"/>
    </source>
</evidence>
<protein>
    <submittedName>
        <fullName evidence="2">Uncharacterized protein</fullName>
    </submittedName>
</protein>
<keyword evidence="1" id="KW-0812">Transmembrane</keyword>
<reference evidence="2" key="1">
    <citation type="submission" date="2023-05" db="EMBL/GenBank/DDBJ databases">
        <authorList>
            <person name="Stuckert A."/>
        </authorList>
    </citation>
    <scope>NUCLEOTIDE SEQUENCE</scope>
</reference>
<sequence>RCHSRPSITGSQAVITHRCTVISKDLRRERRLFCLLAVLLPVSYGTLRWMASSVNTVKHTDTAP</sequence>
<proteinExistence type="predicted"/>
<feature type="transmembrane region" description="Helical" evidence="1">
    <location>
        <begin position="32"/>
        <end position="51"/>
    </location>
</feature>
<feature type="non-terminal residue" evidence="2">
    <location>
        <position position="1"/>
    </location>
</feature>
<dbReference type="Proteomes" id="UP001162483">
    <property type="component" value="Unassembled WGS sequence"/>
</dbReference>
<accession>A0ABN9DWI5</accession>
<evidence type="ECO:0000256" key="1">
    <source>
        <dbReference type="SAM" id="Phobius"/>
    </source>
</evidence>
<keyword evidence="3" id="KW-1185">Reference proteome</keyword>
<organism evidence="2 3">
    <name type="scientific">Staurois parvus</name>
    <dbReference type="NCBI Taxonomy" id="386267"/>
    <lineage>
        <taxon>Eukaryota</taxon>
        <taxon>Metazoa</taxon>
        <taxon>Chordata</taxon>
        <taxon>Craniata</taxon>
        <taxon>Vertebrata</taxon>
        <taxon>Euteleostomi</taxon>
        <taxon>Amphibia</taxon>
        <taxon>Batrachia</taxon>
        <taxon>Anura</taxon>
        <taxon>Neobatrachia</taxon>
        <taxon>Ranoidea</taxon>
        <taxon>Ranidae</taxon>
        <taxon>Staurois</taxon>
    </lineage>
</organism>
<keyword evidence="1" id="KW-1133">Transmembrane helix</keyword>
<name>A0ABN9DWI5_9NEOB</name>
<keyword evidence="1" id="KW-0472">Membrane</keyword>